<proteinExistence type="predicted"/>
<dbReference type="Proteomes" id="UP000826212">
    <property type="component" value="Chromosome"/>
</dbReference>
<evidence type="ECO:0000313" key="1">
    <source>
        <dbReference type="EMBL" id="QZE12779.1"/>
    </source>
</evidence>
<name>A0AC61NBI5_9BACT</name>
<evidence type="ECO:0000313" key="2">
    <source>
        <dbReference type="Proteomes" id="UP000826212"/>
    </source>
</evidence>
<gene>
    <name evidence="1" type="ORF">K4L44_09275</name>
</gene>
<organism evidence="1 2">
    <name type="scientific">Halosquirtibacter laminarini</name>
    <dbReference type="NCBI Taxonomy" id="3374600"/>
    <lineage>
        <taxon>Bacteria</taxon>
        <taxon>Pseudomonadati</taxon>
        <taxon>Bacteroidota</taxon>
        <taxon>Bacteroidia</taxon>
        <taxon>Marinilabiliales</taxon>
        <taxon>Prolixibacteraceae</taxon>
        <taxon>Halosquirtibacter</taxon>
    </lineage>
</organism>
<reference evidence="1" key="1">
    <citation type="submission" date="2021-08" db="EMBL/GenBank/DDBJ databases">
        <title>Novel anaerobic bacterium isolated from sea squirt in East Sea, Republic of Korea.</title>
        <authorList>
            <person name="Nguyen T.H."/>
            <person name="Li Z."/>
            <person name="Lee Y.-J."/>
            <person name="Ko J."/>
            <person name="Kim S.-G."/>
        </authorList>
    </citation>
    <scope>NUCLEOTIDE SEQUENCE</scope>
    <source>
        <strain evidence="1">KCTC 25031</strain>
    </source>
</reference>
<accession>A0AC61NBI5</accession>
<keyword evidence="2" id="KW-1185">Reference proteome</keyword>
<protein>
    <submittedName>
        <fullName evidence="1">UvrD-helicase domain-containing protein</fullName>
    </submittedName>
</protein>
<dbReference type="EMBL" id="CP081303">
    <property type="protein sequence ID" value="QZE12779.1"/>
    <property type="molecule type" value="Genomic_DNA"/>
</dbReference>
<sequence length="769" mass="90292">MKKISLDQEQLSLAKFNSSGPFAIKGIAGSGKTTVGLKRLQYLRTKATSEDKILVVTYHKVLTDYLKYLGDEGEDIFEEEVLDNQELFQHKKEEDKKPCGVDIINIDKLVHQYYSKYRDLKKNHKHYKSLPRFTSPYRDLHETFMQSLEILKDRYPDSKVLKRDYNFLKKEIDFINNCRIVSEKSYQIFSRVGRNRNEEQKYTIPKKSQARRELFELRREYNNNLIIQGKMDFPVMRLLAIRYISENPPMCYQHIIIDECQDLDRSRMDFLKFFLKDNNTTTATFLYDNAQSIYEGSWLGNGHAFSSLGINILGNRSRILKYNYRTTYEIQSAAQSLIKHNNYKQEIEPVMINKGGVKPFLAECKTQADHDKYIIDTIKNQERNLDLKDIIVACRTNQEAERLTLVISDSGIDCTHFRSSQNNFKNNTVRVMTINCTKGLESEMVILANLNKDVIPVNSKDPIQALQDLRILYVGMTRASNILHLVSYEESSPFIQNMPLDSFKLVDLEQYQEFVLLEKDMKQEVRSLISQLMDELALFEQIRNEYRPESNFQECFENLMTGVINIERITDKAEEIHVKLDQNSSLKNLISSFIETCLLKKHLAREEMMKFSRCPFKMESRKKNLEKRYPYFSEESIQSLASIGHLTQQNQKESIDYSSFISGFSKILEIELHNIFEERSYFDNANFEGTKQFGSGTYKLYDILKYIYHHVSGTLNDINESLEYINFRKQRNKATHAHCVRLEEYEVIEKEMLRPNGIIDMLHDQLEKE</sequence>